<accession>A0A3A1P4P3</accession>
<comment type="caution">
    <text evidence="3">The sequence shown here is derived from an EMBL/GenBank/DDBJ whole genome shotgun (WGS) entry which is preliminary data.</text>
</comment>
<proteinExistence type="predicted"/>
<dbReference type="NCBIfam" id="NF041492">
    <property type="entry name" value="MobF"/>
    <property type="match status" value="1"/>
</dbReference>
<dbReference type="Gene3D" id="2.30.30.940">
    <property type="match status" value="1"/>
</dbReference>
<dbReference type="Gene3D" id="3.40.50.300">
    <property type="entry name" value="P-loop containing nucleotide triphosphate hydrolases"/>
    <property type="match status" value="2"/>
</dbReference>
<dbReference type="OrthoDB" id="98563at2"/>
<dbReference type="Proteomes" id="UP000265366">
    <property type="component" value="Unassembled WGS sequence"/>
</dbReference>
<dbReference type="AlphaFoldDB" id="A0A3A1P4P3"/>
<evidence type="ECO:0000313" key="3">
    <source>
        <dbReference type="EMBL" id="RIV84866.1"/>
    </source>
</evidence>
<dbReference type="NCBIfam" id="TIGR02686">
    <property type="entry name" value="relax_trwC"/>
    <property type="match status" value="1"/>
</dbReference>
<feature type="domain" description="TrwC relaxase" evidence="2">
    <location>
        <begin position="11"/>
        <end position="279"/>
    </location>
</feature>
<reference evidence="3 4" key="1">
    <citation type="submission" date="2018-08" db="EMBL/GenBank/DDBJ databases">
        <title>Erythrobacter zhengii sp.nov., a bacterium isolated from deep-sea sediment.</title>
        <authorList>
            <person name="Fang C."/>
            <person name="Wu Y.-H."/>
            <person name="Sun C."/>
            <person name="Wang H."/>
            <person name="Cheng H."/>
            <person name="Meng F.-X."/>
            <person name="Wang C.-S."/>
            <person name="Xu X.-W."/>
        </authorList>
    </citation>
    <scope>NUCLEOTIDE SEQUENCE [LARGE SCALE GENOMIC DNA]</scope>
    <source>
        <strain evidence="3 4">CCTCC AB 2015396</strain>
    </source>
</reference>
<gene>
    <name evidence="3" type="ORF">D2V17_11390</name>
</gene>
<evidence type="ECO:0000313" key="4">
    <source>
        <dbReference type="Proteomes" id="UP000265366"/>
    </source>
</evidence>
<dbReference type="InterPro" id="IPR014059">
    <property type="entry name" value="TraI/TrwC_relax"/>
</dbReference>
<dbReference type="SUPFAM" id="SSF55464">
    <property type="entry name" value="Origin of replication-binding domain, RBD-like"/>
    <property type="match status" value="1"/>
</dbReference>
<dbReference type="InterPro" id="IPR014862">
    <property type="entry name" value="TrwC"/>
</dbReference>
<organism evidence="3 4">
    <name type="scientific">Aurantiacibacter xanthus</name>
    <dbReference type="NCBI Taxonomy" id="1784712"/>
    <lineage>
        <taxon>Bacteria</taxon>
        <taxon>Pseudomonadati</taxon>
        <taxon>Pseudomonadota</taxon>
        <taxon>Alphaproteobacteria</taxon>
        <taxon>Sphingomonadales</taxon>
        <taxon>Erythrobacteraceae</taxon>
        <taxon>Aurantiacibacter</taxon>
    </lineage>
</organism>
<evidence type="ECO:0000259" key="2">
    <source>
        <dbReference type="Pfam" id="PF08751"/>
    </source>
</evidence>
<evidence type="ECO:0000256" key="1">
    <source>
        <dbReference type="SAM" id="MobiDB-lite"/>
    </source>
</evidence>
<dbReference type="SUPFAM" id="SSF52540">
    <property type="entry name" value="P-loop containing nucleoside triphosphate hydrolases"/>
    <property type="match status" value="2"/>
</dbReference>
<dbReference type="EMBL" id="QXFM01000102">
    <property type="protein sequence ID" value="RIV84866.1"/>
    <property type="molecule type" value="Genomic_DNA"/>
</dbReference>
<dbReference type="InterPro" id="IPR027417">
    <property type="entry name" value="P-loop_NTPase"/>
</dbReference>
<feature type="region of interest" description="Disordered" evidence="1">
    <location>
        <begin position="967"/>
        <end position="1032"/>
    </location>
</feature>
<protein>
    <submittedName>
        <fullName evidence="3">Conjugative relaxase</fullName>
    </submittedName>
</protein>
<sequence length="1032" mass="112115">MLSIAAVRSAGGAAGYFAKDNYYTLEESSEASSWAGEGSADLGLAGDVGKEGFEKILNGELPDGEKVGQVENRRPGLDMTFSMPKSASVMAYIAGDKRILAAHMEAVKATMSWVEKNLAEGRKDIDGRKVPIRTGNLVYALFQHDTSRALDPQGHIHAVIANLTKMPNGKWQALHNGALWKNNSVIGSIYHAFFRDRIEKLGYEVTSTGKHGTFEIAGVAKEVLELFSQRRTVILGKALELGIRTAEGLREITKNTRDPKLSMGDREVLRQEWIDKAATVGFDGKDLMAAAIERITRNPDRGIMARGYEAVSEAIRSARGMVANFLRPNDPLVDRGLARLTQSPVEARAQLAVASAVRILSQREAAWELNVLAKTALDLRLKGVTITHVESRIGNLLEKGTLIPGKSHRHDGIVTMATTPEAIRTEEAIISEMEKGRGMVSPIIDAADAPARLQAASKVTLNAGQLAAGAMIVSSRDRIVAVQGIAGAGKSTMLQAVVEVAHAAANIAKTEGHNVLGLAFQTKMVRDLQEGIGAPSQTIASFLLRHQHVLHRQEGPRYEAAREALKNTVLLVDESSMVSSEQTMKLERIANLLGVEKLALIGDRQQISSIDAGKAFALVQAAGVTIARMDENLRQQGDILPVVAALADRGQSGEAIRVLGENVIEDKDHIERAADMWLELAPEERERTALFASGREAREHINMRIQEGLTAEGTLGKDSLALTIFERVNLTREELRYSQNWRAGLKLDVMFRTDELGLGKGLYDVVKVQKNGKIELSDGKRRFRIDPQKLSPHASEDRLGLSEPKSIAIHEGETIRWTANDKARGLDNSALAKIIGIGAAGVTIETTSREQLTLPHGDPMLSRLDLAYALNMHMAQGITVDKAIAVMSSFERFLSNQRLFNVTVTRVREALMLVVDDKDRLIAQIERTPGNKTSALETTGKIDVDGRSEQSAEMLAGMLGETVDFDPGEIPLDDLAAPIEGWSPDNPKGDKPATEGQGKEAKPGSDLRAPDPDPIDLDSLPPLPERTLGLDL</sequence>
<dbReference type="Pfam" id="PF13604">
    <property type="entry name" value="AAA_30"/>
    <property type="match status" value="1"/>
</dbReference>
<name>A0A3A1P4P3_9SPHN</name>
<dbReference type="RefSeq" id="WP_022684075.1">
    <property type="nucleotide sequence ID" value="NZ_QXFM01000102.1"/>
</dbReference>
<keyword evidence="4" id="KW-1185">Reference proteome</keyword>
<dbReference type="Pfam" id="PF08751">
    <property type="entry name" value="TrwC"/>
    <property type="match status" value="1"/>
</dbReference>
<feature type="compositionally biased region" description="Basic and acidic residues" evidence="1">
    <location>
        <begin position="987"/>
        <end position="1011"/>
    </location>
</feature>